<name>A0A9Q0YP50_HOLLE</name>
<dbReference type="EMBL" id="JAIZAY010000020">
    <property type="protein sequence ID" value="KAJ8022666.1"/>
    <property type="molecule type" value="Genomic_DNA"/>
</dbReference>
<dbReference type="PANTHER" id="PTHR46639">
    <property type="entry name" value="DIENCEPHALON/MESENCEPHALON HOMEOBOX PROTEIN 1"/>
    <property type="match status" value="1"/>
</dbReference>
<dbReference type="SMART" id="SM00389">
    <property type="entry name" value="HOX"/>
    <property type="match status" value="1"/>
</dbReference>
<dbReference type="Pfam" id="PF00046">
    <property type="entry name" value="Homeodomain"/>
    <property type="match status" value="1"/>
</dbReference>
<gene>
    <name evidence="11" type="ORF">HOLleu_37630</name>
</gene>
<comment type="similarity">
    <text evidence="2">Belongs to the paired homeobox family.</text>
</comment>
<evidence type="ECO:0000256" key="3">
    <source>
        <dbReference type="ARBA" id="ARBA00023125"/>
    </source>
</evidence>
<evidence type="ECO:0000259" key="10">
    <source>
        <dbReference type="PROSITE" id="PS50803"/>
    </source>
</evidence>
<evidence type="ECO:0000256" key="8">
    <source>
        <dbReference type="SAM" id="MobiDB-lite"/>
    </source>
</evidence>
<keyword evidence="4 6" id="KW-0371">Homeobox</keyword>
<dbReference type="PROSITE" id="PS00027">
    <property type="entry name" value="HOMEOBOX_1"/>
    <property type="match status" value="1"/>
</dbReference>
<feature type="compositionally biased region" description="Basic and acidic residues" evidence="8">
    <location>
        <begin position="123"/>
        <end position="151"/>
    </location>
</feature>
<evidence type="ECO:0000313" key="12">
    <source>
        <dbReference type="Proteomes" id="UP001152320"/>
    </source>
</evidence>
<dbReference type="InterPro" id="IPR017970">
    <property type="entry name" value="Homeobox_CS"/>
</dbReference>
<dbReference type="AlphaFoldDB" id="A0A9Q0YP50"/>
<keyword evidence="12" id="KW-1185">Reference proteome</keyword>
<dbReference type="InterPro" id="IPR003654">
    <property type="entry name" value="OAR_dom"/>
</dbReference>
<dbReference type="PROSITE" id="PS50071">
    <property type="entry name" value="HOMEOBOX_2"/>
    <property type="match status" value="1"/>
</dbReference>
<keyword evidence="5 6" id="KW-0539">Nucleus</keyword>
<feature type="compositionally biased region" description="Acidic residues" evidence="8">
    <location>
        <begin position="152"/>
        <end position="163"/>
    </location>
</feature>
<organism evidence="11 12">
    <name type="scientific">Holothuria leucospilota</name>
    <name type="common">Black long sea cucumber</name>
    <name type="synonym">Mertensiothuria leucospilota</name>
    <dbReference type="NCBI Taxonomy" id="206669"/>
    <lineage>
        <taxon>Eukaryota</taxon>
        <taxon>Metazoa</taxon>
        <taxon>Echinodermata</taxon>
        <taxon>Eleutherozoa</taxon>
        <taxon>Echinozoa</taxon>
        <taxon>Holothuroidea</taxon>
        <taxon>Aspidochirotacea</taxon>
        <taxon>Aspidochirotida</taxon>
        <taxon>Holothuriidae</taxon>
        <taxon>Holothuria</taxon>
    </lineage>
</organism>
<dbReference type="InterPro" id="IPR001356">
    <property type="entry name" value="HD"/>
</dbReference>
<feature type="region of interest" description="Disordered" evidence="8">
    <location>
        <begin position="115"/>
        <end position="269"/>
    </location>
</feature>
<dbReference type="InterPro" id="IPR052488">
    <property type="entry name" value="DMBX_homeobox"/>
</dbReference>
<dbReference type="OrthoDB" id="6159439at2759"/>
<evidence type="ECO:0000313" key="11">
    <source>
        <dbReference type="EMBL" id="KAJ8022666.1"/>
    </source>
</evidence>
<dbReference type="Proteomes" id="UP001152320">
    <property type="component" value="Chromosome 20"/>
</dbReference>
<evidence type="ECO:0000256" key="5">
    <source>
        <dbReference type="ARBA" id="ARBA00023242"/>
    </source>
</evidence>
<dbReference type="PANTHER" id="PTHR46639:SF2">
    <property type="entry name" value="DIENCEPHALON_MESENCEPHALON HOMEOBOX PROTEIN 1"/>
    <property type="match status" value="1"/>
</dbReference>
<dbReference type="GO" id="GO:0005634">
    <property type="term" value="C:nucleus"/>
    <property type="evidence" value="ECO:0007669"/>
    <property type="project" value="UniProtKB-SubCell"/>
</dbReference>
<comment type="caution">
    <text evidence="11">The sequence shown here is derived from an EMBL/GenBank/DDBJ whole genome shotgun (WGS) entry which is preliminary data.</text>
</comment>
<dbReference type="GO" id="GO:0000981">
    <property type="term" value="F:DNA-binding transcription factor activity, RNA polymerase II-specific"/>
    <property type="evidence" value="ECO:0007669"/>
    <property type="project" value="InterPro"/>
</dbReference>
<dbReference type="SUPFAM" id="SSF46689">
    <property type="entry name" value="Homeodomain-like"/>
    <property type="match status" value="1"/>
</dbReference>
<protein>
    <submittedName>
        <fullName evidence="11">Diencephalon/mesencephalon homeobox protein 1-B</fullName>
    </submittedName>
</protein>
<evidence type="ECO:0000256" key="6">
    <source>
        <dbReference type="PROSITE-ProRule" id="PRU00108"/>
    </source>
</evidence>
<feature type="compositionally biased region" description="Basic and acidic residues" evidence="8">
    <location>
        <begin position="229"/>
        <end position="243"/>
    </location>
</feature>
<dbReference type="FunFam" id="1.10.10.60:FF:000551">
    <property type="entry name" value="Predicted protein"/>
    <property type="match status" value="1"/>
</dbReference>
<feature type="compositionally biased region" description="Basic and acidic residues" evidence="8">
    <location>
        <begin position="181"/>
        <end position="220"/>
    </location>
</feature>
<sequence>MMHHLGGYNPAALSAVYSMHQSGLHHLHPGYRPSTHALSLAERLAADIILEARYGAHRKQRRSRTAFTNHQLAALEKTFAKTHYPDVVMRERLAMCTNLPEARIQVWFKNRRAKFRKQQRNRSLSEREESKNDNEANEKSSSEDIKPVKESDDGDDVDIDVSEDDHNTTASPRVSSPCEESSDRGDLSPHRDYHSRHEEPAEQLPLKENEKTNLPVKEEMVDVVGNEDQPMKRDLEEETKLPEGKTSPRVTTGSPHSPRLPTPPKKEQNQNLFPDLPQFPRDVPYPSSLSHSALRPYMNGHFPPGAWLPRPTFPSPFAFLLSSDRQGSILPTLPPSSLPAGLAWQPSPFLPPGLAPIVNQQVHANSIESLRQRAKQHAAALGITLPE</sequence>
<comment type="subcellular location">
    <subcellularLocation>
        <location evidence="1 6 7">Nucleus</location>
    </subcellularLocation>
</comment>
<evidence type="ECO:0000256" key="1">
    <source>
        <dbReference type="ARBA" id="ARBA00004123"/>
    </source>
</evidence>
<accession>A0A9Q0YP50</accession>
<dbReference type="PROSITE" id="PS50803">
    <property type="entry name" value="OAR"/>
    <property type="match status" value="1"/>
</dbReference>
<proteinExistence type="inferred from homology"/>
<evidence type="ECO:0000259" key="9">
    <source>
        <dbReference type="PROSITE" id="PS50071"/>
    </source>
</evidence>
<feature type="domain" description="Homeobox" evidence="9">
    <location>
        <begin position="58"/>
        <end position="118"/>
    </location>
</feature>
<dbReference type="CDD" id="cd00086">
    <property type="entry name" value="homeodomain"/>
    <property type="match status" value="1"/>
</dbReference>
<evidence type="ECO:0000256" key="4">
    <source>
        <dbReference type="ARBA" id="ARBA00023155"/>
    </source>
</evidence>
<evidence type="ECO:0000256" key="2">
    <source>
        <dbReference type="ARBA" id="ARBA00005733"/>
    </source>
</evidence>
<dbReference type="InterPro" id="IPR009057">
    <property type="entry name" value="Homeodomain-like_sf"/>
</dbReference>
<feature type="DNA-binding region" description="Homeobox" evidence="6">
    <location>
        <begin position="60"/>
        <end position="119"/>
    </location>
</feature>
<reference evidence="11" key="1">
    <citation type="submission" date="2021-10" db="EMBL/GenBank/DDBJ databases">
        <title>Tropical sea cucumber genome reveals ecological adaptation and Cuvierian tubules defense mechanism.</title>
        <authorList>
            <person name="Chen T."/>
        </authorList>
    </citation>
    <scope>NUCLEOTIDE SEQUENCE</scope>
    <source>
        <strain evidence="11">Nanhai2018</strain>
        <tissue evidence="11">Muscle</tissue>
    </source>
</reference>
<keyword evidence="3 6" id="KW-0238">DNA-binding</keyword>
<dbReference type="Gene3D" id="1.10.10.60">
    <property type="entry name" value="Homeodomain-like"/>
    <property type="match status" value="1"/>
</dbReference>
<dbReference type="GO" id="GO:0000977">
    <property type="term" value="F:RNA polymerase II transcription regulatory region sequence-specific DNA binding"/>
    <property type="evidence" value="ECO:0007669"/>
    <property type="project" value="TreeGrafter"/>
</dbReference>
<feature type="domain" description="OAR" evidence="10">
    <location>
        <begin position="365"/>
        <end position="378"/>
    </location>
</feature>
<evidence type="ECO:0000256" key="7">
    <source>
        <dbReference type="RuleBase" id="RU000682"/>
    </source>
</evidence>